<dbReference type="GO" id="GO:0006417">
    <property type="term" value="P:regulation of translation"/>
    <property type="evidence" value="ECO:0007669"/>
    <property type="project" value="UniProtKB-KW"/>
</dbReference>
<organism evidence="13 14">
    <name type="scientific">Daphnia galeata</name>
    <dbReference type="NCBI Taxonomy" id="27404"/>
    <lineage>
        <taxon>Eukaryota</taxon>
        <taxon>Metazoa</taxon>
        <taxon>Ecdysozoa</taxon>
        <taxon>Arthropoda</taxon>
        <taxon>Crustacea</taxon>
        <taxon>Branchiopoda</taxon>
        <taxon>Diplostraca</taxon>
        <taxon>Cladocera</taxon>
        <taxon>Anomopoda</taxon>
        <taxon>Daphniidae</taxon>
        <taxon>Daphnia</taxon>
    </lineage>
</organism>
<evidence type="ECO:0000256" key="4">
    <source>
        <dbReference type="ARBA" id="ARBA00022553"/>
    </source>
</evidence>
<comment type="caution">
    <text evidence="13">The sequence shown here is derived from an EMBL/GenBank/DDBJ whole genome shotgun (WGS) entry which is preliminary data.</text>
</comment>
<dbReference type="GO" id="GO:0005737">
    <property type="term" value="C:cytoplasm"/>
    <property type="evidence" value="ECO:0007669"/>
    <property type="project" value="UniProtKB-SubCell"/>
</dbReference>
<evidence type="ECO:0000256" key="7">
    <source>
        <dbReference type="ARBA" id="ARBA00022845"/>
    </source>
</evidence>
<evidence type="ECO:0000256" key="2">
    <source>
        <dbReference type="ARBA" id="ARBA00007249"/>
    </source>
</evidence>
<dbReference type="Gene3D" id="1.10.8.10">
    <property type="entry name" value="DNA helicase RuvA subunit, C-terminal domain"/>
    <property type="match status" value="1"/>
</dbReference>
<keyword evidence="5" id="KW-0547">Nucleotide-binding</keyword>
<protein>
    <recommendedName>
        <fullName evidence="12">Tr-type G domain-containing protein</fullName>
    </recommendedName>
</protein>
<gene>
    <name evidence="13" type="ORF">DGAL_LOCUS11889</name>
</gene>
<accession>A0A8J2RU72</accession>
<dbReference type="Pfam" id="PF22594">
    <property type="entry name" value="GTP-eEF1A_C"/>
    <property type="match status" value="1"/>
</dbReference>
<evidence type="ECO:0000256" key="9">
    <source>
        <dbReference type="ARBA" id="ARBA00023134"/>
    </source>
</evidence>
<comment type="similarity">
    <text evidence="2">Belongs to the TRAFAC class translation factor GTPase superfamily. Classic translation factor GTPase family. EF-Tu/EF-1A subfamily.</text>
</comment>
<dbReference type="GO" id="GO:0005525">
    <property type="term" value="F:GTP binding"/>
    <property type="evidence" value="ECO:0007669"/>
    <property type="project" value="UniProtKB-KW"/>
</dbReference>
<dbReference type="FunFam" id="2.40.30.10:FF:000020">
    <property type="entry name" value="Translation elongation factor EF-1"/>
    <property type="match status" value="1"/>
</dbReference>
<proteinExistence type="inferred from homology"/>
<evidence type="ECO:0000256" key="10">
    <source>
        <dbReference type="ARBA" id="ARBA00049117"/>
    </source>
</evidence>
<keyword evidence="9" id="KW-0342">GTP-binding</keyword>
<dbReference type="InterPro" id="IPR037189">
    <property type="entry name" value="HBS1-like_N_sf"/>
</dbReference>
<evidence type="ECO:0000256" key="8">
    <source>
        <dbReference type="ARBA" id="ARBA00022917"/>
    </source>
</evidence>
<dbReference type="GO" id="GO:0006412">
    <property type="term" value="P:translation"/>
    <property type="evidence" value="ECO:0007669"/>
    <property type="project" value="UniProtKB-KW"/>
</dbReference>
<evidence type="ECO:0000256" key="1">
    <source>
        <dbReference type="ARBA" id="ARBA00004496"/>
    </source>
</evidence>
<evidence type="ECO:0000313" key="14">
    <source>
        <dbReference type="Proteomes" id="UP000789390"/>
    </source>
</evidence>
<keyword evidence="7" id="KW-0810">Translation regulation</keyword>
<keyword evidence="4" id="KW-0597">Phosphoprotein</keyword>
<feature type="region of interest" description="Disordered" evidence="11">
    <location>
        <begin position="422"/>
        <end position="455"/>
    </location>
</feature>
<feature type="domain" description="Tr-type G" evidence="12">
    <location>
        <begin position="470"/>
        <end position="699"/>
    </location>
</feature>
<reference evidence="13" key="1">
    <citation type="submission" date="2021-11" db="EMBL/GenBank/DDBJ databases">
        <authorList>
            <person name="Schell T."/>
        </authorList>
    </citation>
    <scope>NUCLEOTIDE SEQUENCE</scope>
    <source>
        <strain evidence="13">M5</strain>
    </source>
</reference>
<keyword evidence="3" id="KW-0963">Cytoplasm</keyword>
<dbReference type="InterPro" id="IPR050100">
    <property type="entry name" value="TRAFAC_GTPase_members"/>
</dbReference>
<dbReference type="SUPFAM" id="SSF52540">
    <property type="entry name" value="P-loop containing nucleoside triphosphate hydrolases"/>
    <property type="match status" value="1"/>
</dbReference>
<dbReference type="Gene3D" id="2.40.30.10">
    <property type="entry name" value="Translation factors"/>
    <property type="match status" value="2"/>
</dbReference>
<dbReference type="InterPro" id="IPR015033">
    <property type="entry name" value="HBS1-like_N"/>
</dbReference>
<evidence type="ECO:0000313" key="13">
    <source>
        <dbReference type="EMBL" id="CAH0108498.1"/>
    </source>
</evidence>
<dbReference type="InterPro" id="IPR009001">
    <property type="entry name" value="Transl_elong_EF1A/Init_IF2_C"/>
</dbReference>
<name>A0A8J2RU72_9CRUS</name>
<dbReference type="EMBL" id="CAKKLH010000285">
    <property type="protein sequence ID" value="CAH0108498.1"/>
    <property type="molecule type" value="Genomic_DNA"/>
</dbReference>
<dbReference type="PRINTS" id="PR00315">
    <property type="entry name" value="ELONGATNFCT"/>
</dbReference>
<dbReference type="FunFam" id="3.40.50.300:FF:000204">
    <property type="entry name" value="Translation elongation factor Tu"/>
    <property type="match status" value="1"/>
</dbReference>
<dbReference type="FunFam" id="2.40.30.10:FF:000035">
    <property type="entry name" value="HBS1-like translational GTPase"/>
    <property type="match status" value="1"/>
</dbReference>
<keyword evidence="6" id="KW-0378">Hydrolase</keyword>
<evidence type="ECO:0000259" key="12">
    <source>
        <dbReference type="PROSITE" id="PS51722"/>
    </source>
</evidence>
<dbReference type="CDD" id="cd04093">
    <property type="entry name" value="HBS1_C_III"/>
    <property type="match status" value="1"/>
</dbReference>
<dbReference type="Proteomes" id="UP000789390">
    <property type="component" value="Unassembled WGS sequence"/>
</dbReference>
<sequence length="896" mass="98041">MARHRNVRTMNYDEEYDGYDDVYGHSVEDDFASSPSMQHFLYDRSQEHQMSAYIQSDIPEEEEELTSEDQSKNGADVGAPPRIPPLGELEQAQLYSCLDLLRDRMGDALSEQAGINAILASNFDAEKALDQLLRNSVPSSLKKISKPTIKEKTVPSVQALERSAPNHIMPSFKQNSLASNISMTNPLSAKPKLADLAKISLGNPNLSKSIGSNVVRPSLSELARVNLQPQNLNGGYVPHLRTITNQVPNVRAGISESDGSLNLALALRSKCSVVEGRKRTQSANVSEDFTNIPMTPDSRPIDMALVCYQASPLGRVLATNGLPSTTLFPKFKQSLMAWNGSVTIKPFDFTSPSPDDLIRSRLLEAIRGSVTREERIPVKVVPTKKVATGFSLTSTNLNTATDSQPAKQELAIEETSRQLGFLRTPGATPRSTSPAEREITPFATPKSQSRSRESRLDVASEYAKERGGTKALLNLVVVGHVDAGKSTLMGHLLFRLGQVSAKQMHKYEQESKKLGKQSFMYAWVLDETGEERSRGITMDVAQSQFETESKSITLLDAPGHRDFIPNMIFGAAQADVALLVVDATTGEFETGFESGGQTREHALLVRSLGVSQLGVVVNKLDMVGWSRDRFNEISARLGAFLKQAGYKEQDVFYVPVSGLSGENLTISSEPKLTEWYSGPTLLQAIDKFRPPERALNRPVRFVISDIFKSVGGSSGCCLAGRLESGMIQTTDKLLIMPLNEVIQIKNIAINDNSTGSCFAGDQIVLTVSGADLSDVSLGSVLCDPSLPIKVTSRIQARVVIFNVDIPITKGYPVVIHYQSLSEAATITKLIAQIHKSTGEVIRKRPRCLTKQTSGLVEIEISRPICMELYKDYRELGRFMIRANGTTIAAGLVTSIM</sequence>
<evidence type="ECO:0000256" key="6">
    <source>
        <dbReference type="ARBA" id="ARBA00022801"/>
    </source>
</evidence>
<comment type="catalytic activity">
    <reaction evidence="10">
        <text>GTP + H2O = GDP + phosphate + H(+)</text>
        <dbReference type="Rhea" id="RHEA:19669"/>
        <dbReference type="ChEBI" id="CHEBI:15377"/>
        <dbReference type="ChEBI" id="CHEBI:15378"/>
        <dbReference type="ChEBI" id="CHEBI:37565"/>
        <dbReference type="ChEBI" id="CHEBI:43474"/>
        <dbReference type="ChEBI" id="CHEBI:58189"/>
    </reaction>
    <physiologicalReaction direction="left-to-right" evidence="10">
        <dbReference type="Rhea" id="RHEA:19670"/>
    </physiologicalReaction>
</comment>
<dbReference type="Pfam" id="PF00009">
    <property type="entry name" value="GTP_EFTU"/>
    <property type="match status" value="1"/>
</dbReference>
<dbReference type="SUPFAM" id="SSF50447">
    <property type="entry name" value="Translation proteins"/>
    <property type="match status" value="1"/>
</dbReference>
<dbReference type="InterPro" id="IPR000795">
    <property type="entry name" value="T_Tr_GTP-bd_dom"/>
</dbReference>
<keyword evidence="14" id="KW-1185">Reference proteome</keyword>
<dbReference type="PROSITE" id="PS51722">
    <property type="entry name" value="G_TR_2"/>
    <property type="match status" value="1"/>
</dbReference>
<dbReference type="GO" id="GO:0003924">
    <property type="term" value="F:GTPase activity"/>
    <property type="evidence" value="ECO:0007669"/>
    <property type="project" value="InterPro"/>
</dbReference>
<dbReference type="InterPro" id="IPR054696">
    <property type="entry name" value="GTP-eEF1A_C"/>
</dbReference>
<dbReference type="Gene3D" id="3.40.50.300">
    <property type="entry name" value="P-loop containing nucleotide triphosphate hydrolases"/>
    <property type="match status" value="1"/>
</dbReference>
<comment type="subcellular location">
    <subcellularLocation>
        <location evidence="1">Cytoplasm</location>
    </subcellularLocation>
</comment>
<dbReference type="Pfam" id="PF08938">
    <property type="entry name" value="HBS1_N"/>
    <property type="match status" value="1"/>
</dbReference>
<evidence type="ECO:0000256" key="5">
    <source>
        <dbReference type="ARBA" id="ARBA00022741"/>
    </source>
</evidence>
<dbReference type="SUPFAM" id="SSF50465">
    <property type="entry name" value="EF-Tu/eEF-1alpha/eIF2-gamma C-terminal domain"/>
    <property type="match status" value="1"/>
</dbReference>
<feature type="region of interest" description="Disordered" evidence="11">
    <location>
        <begin position="59"/>
        <end position="85"/>
    </location>
</feature>
<dbReference type="InterPro" id="IPR027417">
    <property type="entry name" value="P-loop_NTPase"/>
</dbReference>
<dbReference type="PANTHER" id="PTHR23115">
    <property type="entry name" value="TRANSLATION FACTOR"/>
    <property type="match status" value="1"/>
</dbReference>
<dbReference type="AlphaFoldDB" id="A0A8J2RU72"/>
<dbReference type="CDD" id="cd16267">
    <property type="entry name" value="HBS1-like_II"/>
    <property type="match status" value="1"/>
</dbReference>
<evidence type="ECO:0000256" key="11">
    <source>
        <dbReference type="SAM" id="MobiDB-lite"/>
    </source>
</evidence>
<dbReference type="CDD" id="cd01883">
    <property type="entry name" value="EF1_alpha"/>
    <property type="match status" value="1"/>
</dbReference>
<keyword evidence="8" id="KW-0648">Protein biosynthesis</keyword>
<evidence type="ECO:0000256" key="3">
    <source>
        <dbReference type="ARBA" id="ARBA00022490"/>
    </source>
</evidence>
<dbReference type="SUPFAM" id="SSF109732">
    <property type="entry name" value="HBS1-like domain"/>
    <property type="match status" value="1"/>
</dbReference>
<dbReference type="InterPro" id="IPR009000">
    <property type="entry name" value="Transl_B-barrel_sf"/>
</dbReference>
<dbReference type="OrthoDB" id="342024at2759"/>